<evidence type="ECO:0000313" key="9">
    <source>
        <dbReference type="EMBL" id="HDX32122.1"/>
    </source>
</evidence>
<dbReference type="AlphaFoldDB" id="A0A7C1JLD7"/>
<comment type="subcellular location">
    <subcellularLocation>
        <location evidence="1">Membrane</location>
        <topology evidence="1">Multi-pass membrane protein</topology>
    </subcellularLocation>
</comment>
<evidence type="ECO:0000256" key="1">
    <source>
        <dbReference type="ARBA" id="ARBA00004141"/>
    </source>
</evidence>
<dbReference type="GO" id="GO:1902600">
    <property type="term" value="P:proton transmembrane transport"/>
    <property type="evidence" value="ECO:0007669"/>
    <property type="project" value="InterPro"/>
</dbReference>
<feature type="transmembrane region" description="Helical" evidence="7">
    <location>
        <begin position="218"/>
        <end position="238"/>
    </location>
</feature>
<feature type="domain" description="RCK C-terminal" evidence="8">
    <location>
        <begin position="635"/>
        <end position="719"/>
    </location>
</feature>
<dbReference type="SUPFAM" id="SSF51735">
    <property type="entry name" value="NAD(P)-binding Rossmann-fold domains"/>
    <property type="match status" value="1"/>
</dbReference>
<dbReference type="PANTHER" id="PTHR42751:SF3">
    <property type="entry name" value="SODIUM_GLUTAMATE SYMPORTER"/>
    <property type="match status" value="1"/>
</dbReference>
<feature type="transmembrane region" description="Helical" evidence="7">
    <location>
        <begin position="148"/>
        <end position="172"/>
    </location>
</feature>
<keyword evidence="5 7" id="KW-1133">Transmembrane helix</keyword>
<feature type="transmembrane region" description="Helical" evidence="7">
    <location>
        <begin position="327"/>
        <end position="348"/>
    </location>
</feature>
<evidence type="ECO:0000256" key="5">
    <source>
        <dbReference type="ARBA" id="ARBA00022989"/>
    </source>
</evidence>
<dbReference type="Pfam" id="PF02080">
    <property type="entry name" value="TrkA_C"/>
    <property type="match status" value="2"/>
</dbReference>
<gene>
    <name evidence="9" type="ORF">ENQ20_11625</name>
</gene>
<feature type="transmembrane region" description="Helical" evidence="7">
    <location>
        <begin position="56"/>
        <end position="75"/>
    </location>
</feature>
<feature type="transmembrane region" description="Helical" evidence="7">
    <location>
        <begin position="298"/>
        <end position="320"/>
    </location>
</feature>
<keyword evidence="4 7" id="KW-0812">Transmembrane</keyword>
<dbReference type="PROSITE" id="PS51202">
    <property type="entry name" value="RCK_C"/>
    <property type="match status" value="2"/>
</dbReference>
<dbReference type="Pfam" id="PF00999">
    <property type="entry name" value="Na_H_Exchanger"/>
    <property type="match status" value="1"/>
</dbReference>
<organism evidence="9">
    <name type="scientific">Caldilinea aerophila</name>
    <dbReference type="NCBI Taxonomy" id="133453"/>
    <lineage>
        <taxon>Bacteria</taxon>
        <taxon>Bacillati</taxon>
        <taxon>Chloroflexota</taxon>
        <taxon>Caldilineae</taxon>
        <taxon>Caldilineales</taxon>
        <taxon>Caldilineaceae</taxon>
        <taxon>Caldilinea</taxon>
    </lineage>
</organism>
<accession>A0A7C1JLD7</accession>
<feature type="transmembrane region" description="Helical" evidence="7">
    <location>
        <begin position="31"/>
        <end position="50"/>
    </location>
</feature>
<feature type="transmembrane region" description="Helical" evidence="7">
    <location>
        <begin position="87"/>
        <end position="109"/>
    </location>
</feature>
<sequence length="719" mass="78404">MEFGNTFLEVAIILAMATALGFIGQWLRQPLLIMFLATGILAGSSFFGVIKSYEEIELLAHIGVAVLLFIVGLKLDLNLIRTIGPVALATGLGQILFTSAIGFVIALALGMSVISAAYVAVALTFSSTIIIVKLLSDKREVDSLHGQIAIGFLIVQDIAAILALVMLTTFGSTVSAEDVLIGEMLLLLVKGIGLLVGVALLMRYVLPGLTRRMASSSEMLVLFAIAWAVFLGAVSEWLGYTKEVGAFLGGISLASTVYRDAIGSRLTTLRDFLLLFFFIDLGARLDWSTIGAQLGDALIFSLFVLIGNPLIVLIIMGVMGYRRRTSFLAGLTVAQISEFSLIVASLGLSLGHISQETMGLITLVGVVTIFLSTYMILYSGQLYNLLSKPLKIFERRNPYREAAIDTLSFKMSEVDVILIGLGNYGSALAEQLLRRRKTLVGVDFAPDALQKWRARGVQVLYGDIEDPELLGHLPLNQARWVVNSIRSRDLNMALIHHLRDARFDGGVAVTALNQEEADLFKAAGADIVFRPFVDAAEQAADALTHAMEFLPDHVNWPITFREVRIRSESAVVGQTLRNLPLRTEIGVSVLAVSRAGRVYYDPGPDFQIFPGDRVVLMGPEEALEDAELILNEPEPHVEEEFTNHFVLAEVRVGETSPLSGHTLAELHFRQKHGVTVVGIRRNGENITTITPSQQIMAGDCLIVVGFADRVKELKMQEPL</sequence>
<dbReference type="InterPro" id="IPR036721">
    <property type="entry name" value="RCK_C_sf"/>
</dbReference>
<dbReference type="SUPFAM" id="SSF116726">
    <property type="entry name" value="TrkA C-terminal domain-like"/>
    <property type="match status" value="2"/>
</dbReference>
<evidence type="ECO:0000256" key="2">
    <source>
        <dbReference type="ARBA" id="ARBA00005551"/>
    </source>
</evidence>
<dbReference type="Pfam" id="PF02254">
    <property type="entry name" value="TrkA_N"/>
    <property type="match status" value="1"/>
</dbReference>
<evidence type="ECO:0000256" key="3">
    <source>
        <dbReference type="ARBA" id="ARBA00022448"/>
    </source>
</evidence>
<evidence type="ECO:0000256" key="4">
    <source>
        <dbReference type="ARBA" id="ARBA00022692"/>
    </source>
</evidence>
<feature type="transmembrane region" description="Helical" evidence="7">
    <location>
        <begin position="184"/>
        <end position="206"/>
    </location>
</feature>
<protein>
    <submittedName>
        <fullName evidence="9">Sodium:proton exchanger</fullName>
    </submittedName>
</protein>
<keyword evidence="6 7" id="KW-0472">Membrane</keyword>
<dbReference type="EMBL" id="DSMG01000117">
    <property type="protein sequence ID" value="HDX32122.1"/>
    <property type="molecule type" value="Genomic_DNA"/>
</dbReference>
<dbReference type="Gene3D" id="3.30.70.1450">
    <property type="entry name" value="Regulator of K+ conductance, C-terminal domain"/>
    <property type="match status" value="2"/>
</dbReference>
<dbReference type="PANTHER" id="PTHR42751">
    <property type="entry name" value="SODIUM/HYDROGEN EXCHANGER FAMILY/TRKA DOMAIN PROTEIN"/>
    <property type="match status" value="1"/>
</dbReference>
<dbReference type="InterPro" id="IPR003148">
    <property type="entry name" value="RCK_N"/>
</dbReference>
<proteinExistence type="inferred from homology"/>
<feature type="transmembrane region" description="Helical" evidence="7">
    <location>
        <begin position="6"/>
        <end position="24"/>
    </location>
</feature>
<name>A0A7C1JLD7_9CHLR</name>
<evidence type="ECO:0000259" key="8">
    <source>
        <dbReference type="PROSITE" id="PS51202"/>
    </source>
</evidence>
<evidence type="ECO:0000256" key="6">
    <source>
        <dbReference type="ARBA" id="ARBA00023136"/>
    </source>
</evidence>
<feature type="transmembrane region" description="Helical" evidence="7">
    <location>
        <begin position="115"/>
        <end position="136"/>
    </location>
</feature>
<dbReference type="GO" id="GO:0006813">
    <property type="term" value="P:potassium ion transport"/>
    <property type="evidence" value="ECO:0007669"/>
    <property type="project" value="InterPro"/>
</dbReference>
<comment type="similarity">
    <text evidence="2">Belongs to the monovalent cation:proton antiporter 2 (CPA2) transporter (TC 2.A.37) family.</text>
</comment>
<feature type="domain" description="RCK C-terminal" evidence="8">
    <location>
        <begin position="547"/>
        <end position="632"/>
    </location>
</feature>
<dbReference type="InterPro" id="IPR006153">
    <property type="entry name" value="Cation/H_exchanger_TM"/>
</dbReference>
<evidence type="ECO:0000256" key="7">
    <source>
        <dbReference type="SAM" id="Phobius"/>
    </source>
</evidence>
<dbReference type="Gene3D" id="3.40.50.720">
    <property type="entry name" value="NAD(P)-binding Rossmann-like Domain"/>
    <property type="match status" value="1"/>
</dbReference>
<keyword evidence="3" id="KW-0813">Transport</keyword>
<dbReference type="Gene3D" id="1.20.1530.20">
    <property type="match status" value="1"/>
</dbReference>
<reference evidence="9" key="1">
    <citation type="journal article" date="2020" name="mSystems">
        <title>Genome- and Community-Level Interaction Insights into Carbon Utilization and Element Cycling Functions of Hydrothermarchaeota in Hydrothermal Sediment.</title>
        <authorList>
            <person name="Zhou Z."/>
            <person name="Liu Y."/>
            <person name="Xu W."/>
            <person name="Pan J."/>
            <person name="Luo Z.H."/>
            <person name="Li M."/>
        </authorList>
    </citation>
    <scope>NUCLEOTIDE SEQUENCE [LARGE SCALE GENOMIC DNA]</scope>
    <source>
        <strain evidence="9">SpSt-289</strain>
    </source>
</reference>
<dbReference type="InterPro" id="IPR036291">
    <property type="entry name" value="NAD(P)-bd_dom_sf"/>
</dbReference>
<dbReference type="InterPro" id="IPR038770">
    <property type="entry name" value="Na+/solute_symporter_sf"/>
</dbReference>
<comment type="caution">
    <text evidence="9">The sequence shown here is derived from an EMBL/GenBank/DDBJ whole genome shotgun (WGS) entry which is preliminary data.</text>
</comment>
<dbReference type="GO" id="GO:0015297">
    <property type="term" value="F:antiporter activity"/>
    <property type="evidence" value="ECO:0007669"/>
    <property type="project" value="InterPro"/>
</dbReference>
<dbReference type="GO" id="GO:0008324">
    <property type="term" value="F:monoatomic cation transmembrane transporter activity"/>
    <property type="evidence" value="ECO:0007669"/>
    <property type="project" value="InterPro"/>
</dbReference>
<dbReference type="InterPro" id="IPR006037">
    <property type="entry name" value="RCK_C"/>
</dbReference>
<dbReference type="GO" id="GO:0016020">
    <property type="term" value="C:membrane"/>
    <property type="evidence" value="ECO:0007669"/>
    <property type="project" value="UniProtKB-SubCell"/>
</dbReference>
<feature type="transmembrane region" description="Helical" evidence="7">
    <location>
        <begin position="360"/>
        <end position="386"/>
    </location>
</feature>